<feature type="region of interest" description="Disordered" evidence="1">
    <location>
        <begin position="1463"/>
        <end position="1483"/>
    </location>
</feature>
<gene>
    <name evidence="3" type="ORF">MAR_002975</name>
</gene>
<feature type="compositionally biased region" description="Polar residues" evidence="1">
    <location>
        <begin position="1688"/>
        <end position="1697"/>
    </location>
</feature>
<feature type="region of interest" description="Disordered" evidence="1">
    <location>
        <begin position="1364"/>
        <end position="1387"/>
    </location>
</feature>
<feature type="compositionally biased region" description="Polar residues" evidence="1">
    <location>
        <begin position="1717"/>
        <end position="1726"/>
    </location>
</feature>
<dbReference type="SUPFAM" id="SSF140741">
    <property type="entry name" value="RUN domain-like"/>
    <property type="match status" value="1"/>
</dbReference>
<feature type="compositionally biased region" description="Basic and acidic residues" evidence="1">
    <location>
        <begin position="147"/>
        <end position="158"/>
    </location>
</feature>
<organism evidence="3 4">
    <name type="scientific">Mya arenaria</name>
    <name type="common">Soft-shell clam</name>
    <dbReference type="NCBI Taxonomy" id="6604"/>
    <lineage>
        <taxon>Eukaryota</taxon>
        <taxon>Metazoa</taxon>
        <taxon>Spiralia</taxon>
        <taxon>Lophotrochozoa</taxon>
        <taxon>Mollusca</taxon>
        <taxon>Bivalvia</taxon>
        <taxon>Autobranchia</taxon>
        <taxon>Heteroconchia</taxon>
        <taxon>Euheterodonta</taxon>
        <taxon>Imparidentia</taxon>
        <taxon>Neoheterodontei</taxon>
        <taxon>Myida</taxon>
        <taxon>Myoidea</taxon>
        <taxon>Myidae</taxon>
        <taxon>Mya</taxon>
    </lineage>
</organism>
<feature type="compositionally biased region" description="Basic and acidic residues" evidence="1">
    <location>
        <begin position="1"/>
        <end position="11"/>
    </location>
</feature>
<feature type="compositionally biased region" description="Low complexity" evidence="1">
    <location>
        <begin position="219"/>
        <end position="228"/>
    </location>
</feature>
<accession>A0ABY7G4Q1</accession>
<keyword evidence="4" id="KW-1185">Reference proteome</keyword>
<feature type="compositionally biased region" description="Low complexity" evidence="1">
    <location>
        <begin position="1474"/>
        <end position="1483"/>
    </location>
</feature>
<dbReference type="Gene3D" id="1.20.58.900">
    <property type="match status" value="1"/>
</dbReference>
<feature type="compositionally biased region" description="Low complexity" evidence="1">
    <location>
        <begin position="1372"/>
        <end position="1385"/>
    </location>
</feature>
<dbReference type="Proteomes" id="UP001164746">
    <property type="component" value="Chromosome 16"/>
</dbReference>
<sequence length="1743" mass="191354">GVWRGDSRSCEQRGIIYSGPTLTRPVNMNDNQSTPQPIKTTDTSTQPIQEPETVNDNQQPMENADTPANQVQTSPVKIPSNNAVIQQNDESNKSVENSNSNQPIRFNLTNSQPIRLSSSSSSDSSDHSKRTTWGQVKNTSPKKTKKDKQDIDEKESGSPHHSPTKHKNCKAMTSWKDISPSKSASSSDLEHSCHSNQSTDCTHRIFRFSSSRSLKDLNESTSSSNTDNEAQKPKDVENVNKDKEVKTCCKNECGSPCKKSGVCKCVKKCNVCCHDKQEKQISPDNQNALVNSQTSSNDNGSPKRERRDPNDDNCDNDYFYDEDFSVQFDTNLRETSVTPIESDPNTTILDFPNMVTGSYLRFNGGSSNVSFNNSKASSQNASVNTLKVSNTDNTIDLAAQYEAGQYDSENSGNSGSHVSTMEIDSSDQNMLGSSDLIDLSDGPLFTPTPSNSRNEESCDSLDGKGEGQVEKGQGEGQDSDMSGSNGSSSDTNLNVNCNTRKEEYFLSFDGSNSKVSGSETDISLSFTSHDSYQGHWMQSETSQGSHDLHCNGCHGEGHEASNEVSGSEGQEESTDSFHICFNKLSPRHKSGQYVARENLTGRVMKRLVTVKESSPEHGNSSEDENTRTSTTLTAGSKTVSSSSGPCHHHHDNKKPSICQNSQSQPQQQLKEQQLQNIKTKCCINIAKLSLKSDPDSASSSSGISTSSASSGIDPGYCDCRSRSLESPENDLERLIFFPPHTEEKIKIAKDCCNARRKAQSVPSRLSECANANGYETKFTKYANEARPLVAKVQCQGSKGQCRISAKWISGNKNVEGEVAADNLYALEEEQTPVASPDGPVYHRDSGCYENSCHDATCNHDNSSCGLYGGGETDFTESEFYQAVENDRMIVVGNGYYAGVAMDIDSNSSSGSSIPNGDRKPLKSCLRKRNRTLRSTRSMSATDTMTLNFDDIEAKVRNHRHSYGCDEVYIVQDEHGQMMMYQADDSAEPVMFYLGKDGECHMTEGQRNHLENFGSLANFNIEAADSIHASDDSSTDKEGNGKRKSVSFASEVSIQSISPAASPRKQQTAENGSQSEADTQEVESDKQELTSDKQEVTSQKETEKEIEDTSPEKGKPLSPEAGACSLDESCQGDSSSTDSAPSEFHLRLGNTTETPVLGDIVITRLCTAITAVLQDGLKHHLAGFQMFGSVQVTVWKVVEASVEIVPQTRSLCDLVQKVKQTSYLATHQQNLRVLDFWMSYLRQKEEQLAKFYNSGAILVHSPTALKKHYDDMITSLGKMSVLPFHLDMTFIKEKALTDSKFKSQEMTNSDTGMVEVAANQNADVDTPTNLTPSRSRPSMLDFSASKALNWLANATISRMQSSVDVTDSKFKTSDSTNESTDSDCSTNQVPELTNVLDDNDEVISKTIKPKYELSESQRQLYSDAKLSQLDVDPFISQNESLRSSISSATGFTSLFSTLSARLGENKSNQSRSGEQSISQSLTQSMTSSASSLMLRLTGVTDYSFQDEITKNEPVKSENPDMKVNQSDNAENPANENEASKKAVNEEKGDKEIEVKFREKKPDAQACENRNKRVSFDIVKMFDKLLLPGSNPEGKPTQPKPVSKIPVPKNRWSWNFGITKSTSPAISENQSTLSKASTDTDLKTQQLTTTKENQSKNRGKTTDSPRRNEHFPKHGPKPASTDNKLRKGSRTSTKTTASRVSAPPKPPRLVQSETDSKKSTPVHQARNKSMATLTPIVKCLVCVQF</sequence>
<feature type="compositionally biased region" description="Basic and acidic residues" evidence="1">
    <location>
        <begin position="453"/>
        <end position="473"/>
    </location>
</feature>
<dbReference type="Pfam" id="PF02759">
    <property type="entry name" value="RUN"/>
    <property type="match status" value="1"/>
</dbReference>
<feature type="non-terminal residue" evidence="3">
    <location>
        <position position="1743"/>
    </location>
</feature>
<protein>
    <submittedName>
        <fullName evidence="3">RUSC2-like protein</fullName>
    </submittedName>
</protein>
<dbReference type="EMBL" id="CP111027">
    <property type="protein sequence ID" value="WAR29407.1"/>
    <property type="molecule type" value="Genomic_DNA"/>
</dbReference>
<dbReference type="CDD" id="cd17685">
    <property type="entry name" value="RUN_RUSC"/>
    <property type="match status" value="1"/>
</dbReference>
<evidence type="ECO:0000256" key="1">
    <source>
        <dbReference type="SAM" id="MobiDB-lite"/>
    </source>
</evidence>
<feature type="compositionally biased region" description="Polar residues" evidence="1">
    <location>
        <begin position="20"/>
        <end position="87"/>
    </location>
</feature>
<feature type="compositionally biased region" description="Polar residues" evidence="1">
    <location>
        <begin position="1463"/>
        <end position="1473"/>
    </location>
</feature>
<feature type="compositionally biased region" description="Basic and acidic residues" evidence="1">
    <location>
        <begin position="1506"/>
        <end position="1519"/>
    </location>
</feature>
<feature type="region of interest" description="Disordered" evidence="1">
    <location>
        <begin position="1"/>
        <end position="197"/>
    </location>
</feature>
<feature type="region of interest" description="Disordered" evidence="1">
    <location>
        <begin position="215"/>
        <end position="237"/>
    </location>
</feature>
<feature type="compositionally biased region" description="Polar residues" evidence="1">
    <location>
        <begin position="1610"/>
        <end position="1635"/>
    </location>
</feature>
<feature type="compositionally biased region" description="Low complexity" evidence="1">
    <location>
        <begin position="479"/>
        <end position="490"/>
    </location>
</feature>
<feature type="region of interest" description="Disordered" evidence="1">
    <location>
        <begin position="426"/>
        <end position="495"/>
    </location>
</feature>
<feature type="compositionally biased region" description="Low complexity" evidence="1">
    <location>
        <begin position="174"/>
        <end position="187"/>
    </location>
</feature>
<reference evidence="3" key="1">
    <citation type="submission" date="2022-11" db="EMBL/GenBank/DDBJ databases">
        <title>Centuries of genome instability and evolution in soft-shell clam transmissible cancer (bioRxiv).</title>
        <authorList>
            <person name="Hart S.F.M."/>
            <person name="Yonemitsu M.A."/>
            <person name="Giersch R.M."/>
            <person name="Beal B.F."/>
            <person name="Arriagada G."/>
            <person name="Davis B.W."/>
            <person name="Ostrander E.A."/>
            <person name="Goff S.P."/>
            <person name="Metzger M.J."/>
        </authorList>
    </citation>
    <scope>NUCLEOTIDE SEQUENCE</scope>
    <source>
        <strain evidence="3">MELC-2E11</strain>
        <tissue evidence="3">Siphon/mantle</tissue>
    </source>
</reference>
<dbReference type="InterPro" id="IPR004012">
    <property type="entry name" value="Run_dom"/>
</dbReference>
<feature type="compositionally biased region" description="Basic and acidic residues" evidence="1">
    <location>
        <begin position="1082"/>
        <end position="1102"/>
    </location>
</feature>
<feature type="region of interest" description="Disordered" evidence="1">
    <location>
        <begin position="284"/>
        <end position="315"/>
    </location>
</feature>
<evidence type="ECO:0000313" key="4">
    <source>
        <dbReference type="Proteomes" id="UP001164746"/>
    </source>
</evidence>
<feature type="region of interest" description="Disordered" evidence="1">
    <location>
        <begin position="611"/>
        <end position="671"/>
    </location>
</feature>
<feature type="region of interest" description="Disordered" evidence="1">
    <location>
        <begin position="1585"/>
        <end position="1726"/>
    </location>
</feature>
<evidence type="ECO:0000259" key="2">
    <source>
        <dbReference type="PROSITE" id="PS50826"/>
    </source>
</evidence>
<evidence type="ECO:0000313" key="3">
    <source>
        <dbReference type="EMBL" id="WAR29407.1"/>
    </source>
</evidence>
<feature type="compositionally biased region" description="Polar residues" evidence="1">
    <location>
        <begin position="1046"/>
        <end position="1076"/>
    </location>
</feature>
<feature type="region of interest" description="Disordered" evidence="1">
    <location>
        <begin position="1027"/>
        <end position="1142"/>
    </location>
</feature>
<feature type="region of interest" description="Disordered" evidence="1">
    <location>
        <begin position="691"/>
        <end position="713"/>
    </location>
</feature>
<feature type="domain" description="RUN" evidence="2">
    <location>
        <begin position="1155"/>
        <end position="1290"/>
    </location>
</feature>
<feature type="compositionally biased region" description="Polar residues" evidence="1">
    <location>
        <begin position="284"/>
        <end position="300"/>
    </location>
</feature>
<feature type="region of interest" description="Disordered" evidence="1">
    <location>
        <begin position="1506"/>
        <end position="1548"/>
    </location>
</feature>
<feature type="compositionally biased region" description="Polar residues" evidence="1">
    <location>
        <begin position="1130"/>
        <end position="1139"/>
    </location>
</feature>
<feature type="compositionally biased region" description="Polar residues" evidence="1">
    <location>
        <begin position="102"/>
        <end position="116"/>
    </location>
</feature>
<feature type="compositionally biased region" description="Basic and acidic residues" evidence="1">
    <location>
        <begin position="1027"/>
        <end position="1040"/>
    </location>
</feature>
<feature type="compositionally biased region" description="Basic and acidic residues" evidence="1">
    <location>
        <begin position="301"/>
        <end position="310"/>
    </location>
</feature>
<feature type="compositionally biased region" description="Low complexity" evidence="1">
    <location>
        <begin position="659"/>
        <end position="671"/>
    </location>
</feature>
<name>A0ABY7G4Q1_MYAAR</name>
<dbReference type="InterPro" id="IPR037213">
    <property type="entry name" value="Run_dom_sf"/>
</dbReference>
<dbReference type="PROSITE" id="PS50826">
    <property type="entry name" value="RUN"/>
    <property type="match status" value="1"/>
</dbReference>
<proteinExistence type="predicted"/>
<feature type="compositionally biased region" description="Basic and acidic residues" evidence="1">
    <location>
        <begin position="1536"/>
        <end position="1548"/>
    </location>
</feature>
<feature type="compositionally biased region" description="Polar residues" evidence="1">
    <location>
        <begin position="627"/>
        <end position="644"/>
    </location>
</feature>
<feature type="compositionally biased region" description="Basic and acidic residues" evidence="1">
    <location>
        <begin position="1658"/>
        <end position="1670"/>
    </location>
</feature>